<dbReference type="SMART" id="SM00671">
    <property type="entry name" value="SEL1"/>
    <property type="match status" value="3"/>
</dbReference>
<dbReference type="Gene3D" id="1.25.40.10">
    <property type="entry name" value="Tetratricopeptide repeat domain"/>
    <property type="match status" value="1"/>
</dbReference>
<sequence>MNFKKKLLSLSLCLFVGTAFAGNFDLKETEKLALKGEDKAQYELGYAYYYGEGVPTNEAKGIEWLKKSAQQGNAKAQYELGMALYDGNIEGSHNHPVAIEWLTKSANQNYADAQGFLGVIYSTDTGKPESYKKGLYYLELAAAQGHADAQFLSGMQYLNGYMGAKRDVQKAYNRPCILELVVISFHYMQIVEFVIDLRLLVCVRDKTYN</sequence>
<dbReference type="InterPro" id="IPR011990">
    <property type="entry name" value="TPR-like_helical_dom_sf"/>
</dbReference>
<evidence type="ECO:0000313" key="3">
    <source>
        <dbReference type="Proteomes" id="UP000569202"/>
    </source>
</evidence>
<proteinExistence type="predicted"/>
<dbReference type="Pfam" id="PF08238">
    <property type="entry name" value="Sel1"/>
    <property type="match status" value="4"/>
</dbReference>
<comment type="caution">
    <text evidence="2">The sequence shown here is derived from an EMBL/GenBank/DDBJ whole genome shotgun (WGS) entry which is preliminary data.</text>
</comment>
<accession>A0A7Y2RHW6</accession>
<reference evidence="2 3" key="1">
    <citation type="submission" date="2020-04" db="EMBL/GenBank/DDBJ databases">
        <title>Acinetobacter Taxon 24.</title>
        <authorList>
            <person name="Nemec A."/>
            <person name="Radolfova-Krizova L."/>
            <person name="Higgins P.G."/>
            <person name="Spanelova P."/>
        </authorList>
    </citation>
    <scope>NUCLEOTIDE SEQUENCE [LARGE SCALE GENOMIC DNA]</scope>
    <source>
        <strain evidence="2 3">ANC 5380</strain>
    </source>
</reference>
<organism evidence="2 3">
    <name type="scientific">Acinetobacter terrae</name>
    <dbReference type="NCBI Taxonomy" id="2731247"/>
    <lineage>
        <taxon>Bacteria</taxon>
        <taxon>Pseudomonadati</taxon>
        <taxon>Pseudomonadota</taxon>
        <taxon>Gammaproteobacteria</taxon>
        <taxon>Moraxellales</taxon>
        <taxon>Moraxellaceae</taxon>
        <taxon>Acinetobacter</taxon>
        <taxon>Acinetobacter Taxon 24</taxon>
    </lineage>
</organism>
<dbReference type="InterPro" id="IPR006597">
    <property type="entry name" value="Sel1-like"/>
</dbReference>
<evidence type="ECO:0000313" key="2">
    <source>
        <dbReference type="EMBL" id="NNH79028.1"/>
    </source>
</evidence>
<dbReference type="InterPro" id="IPR050767">
    <property type="entry name" value="Sel1_AlgK"/>
</dbReference>
<gene>
    <name evidence="2" type="ORF">HLH17_15500</name>
</gene>
<dbReference type="SUPFAM" id="SSF81901">
    <property type="entry name" value="HCP-like"/>
    <property type="match status" value="1"/>
</dbReference>
<keyword evidence="1" id="KW-0732">Signal</keyword>
<dbReference type="PANTHER" id="PTHR11102">
    <property type="entry name" value="SEL-1-LIKE PROTEIN"/>
    <property type="match status" value="1"/>
</dbReference>
<dbReference type="EMBL" id="JABERL010000062">
    <property type="protein sequence ID" value="NNH79028.1"/>
    <property type="molecule type" value="Genomic_DNA"/>
</dbReference>
<name>A0A7Y2RHW6_9GAMM</name>
<dbReference type="RefSeq" id="WP_171541159.1">
    <property type="nucleotide sequence ID" value="NZ_JABERL010000062.1"/>
</dbReference>
<feature type="signal peptide" evidence="1">
    <location>
        <begin position="1"/>
        <end position="21"/>
    </location>
</feature>
<feature type="chain" id="PRO_5031046061" evidence="1">
    <location>
        <begin position="22"/>
        <end position="209"/>
    </location>
</feature>
<dbReference type="Proteomes" id="UP000569202">
    <property type="component" value="Unassembled WGS sequence"/>
</dbReference>
<dbReference type="AlphaFoldDB" id="A0A7Y2RHW6"/>
<feature type="non-terminal residue" evidence="2">
    <location>
        <position position="209"/>
    </location>
</feature>
<dbReference type="PANTHER" id="PTHR11102:SF160">
    <property type="entry name" value="ERAD-ASSOCIATED E3 UBIQUITIN-PROTEIN LIGASE COMPONENT HRD3"/>
    <property type="match status" value="1"/>
</dbReference>
<protein>
    <submittedName>
        <fullName evidence="2">Sel1 repeat family protein</fullName>
    </submittedName>
</protein>
<evidence type="ECO:0000256" key="1">
    <source>
        <dbReference type="SAM" id="SignalP"/>
    </source>
</evidence>